<dbReference type="Proteomes" id="UP000677265">
    <property type="component" value="Unassembled WGS sequence"/>
</dbReference>
<evidence type="ECO:0000256" key="1">
    <source>
        <dbReference type="ARBA" id="ARBA00005817"/>
    </source>
</evidence>
<feature type="binding site" evidence="2">
    <location>
        <begin position="270"/>
        <end position="274"/>
    </location>
    <ligand>
        <name>FAD</name>
        <dbReference type="ChEBI" id="CHEBI:57692"/>
    </ligand>
</feature>
<dbReference type="Gene3D" id="3.40.50.620">
    <property type="entry name" value="HUPs"/>
    <property type="match status" value="1"/>
</dbReference>
<dbReference type="PANTHER" id="PTHR43153:SF1">
    <property type="entry name" value="ELECTRON TRANSFER FLAVOPROTEIN SUBUNIT ALPHA, MITOCHONDRIAL"/>
    <property type="match status" value="1"/>
</dbReference>
<accession>A0A942T6Z6</accession>
<reference evidence="5" key="1">
    <citation type="submission" date="2021-05" db="EMBL/GenBank/DDBJ databases">
        <title>Novel Bacillus species.</title>
        <authorList>
            <person name="Liu G."/>
        </authorList>
    </citation>
    <scope>NUCLEOTIDE SEQUENCE</scope>
    <source>
        <strain evidence="5 7">FJAT-50051</strain>
    </source>
</reference>
<dbReference type="GO" id="GO:0033539">
    <property type="term" value="P:fatty acid beta-oxidation using acyl-CoA dehydrogenase"/>
    <property type="evidence" value="ECO:0007669"/>
    <property type="project" value="TreeGrafter"/>
</dbReference>
<evidence type="ECO:0000256" key="2">
    <source>
        <dbReference type="PIRSR" id="PIRSR000089-1"/>
    </source>
</evidence>
<comment type="similarity">
    <text evidence="1">Belongs to the ETF alpha-subunit/FixB family.</text>
</comment>
<dbReference type="Pfam" id="PF01012">
    <property type="entry name" value="ETF"/>
    <property type="match status" value="1"/>
</dbReference>
<gene>
    <name evidence="6" type="ORF">KHB02_026060</name>
    <name evidence="5" type="ORF">KHB02_40535</name>
</gene>
<organism evidence="5">
    <name type="scientific">Neobacillus citreus</name>
    <dbReference type="NCBI Taxonomy" id="2833578"/>
    <lineage>
        <taxon>Bacteria</taxon>
        <taxon>Bacillati</taxon>
        <taxon>Bacillota</taxon>
        <taxon>Bacilli</taxon>
        <taxon>Bacillales</taxon>
        <taxon>Bacillaceae</taxon>
        <taxon>Neobacillus</taxon>
    </lineage>
</organism>
<evidence type="ECO:0000313" key="5">
    <source>
        <dbReference type="EMBL" id="MBS4187665.1"/>
    </source>
</evidence>
<dbReference type="GO" id="GO:0050660">
    <property type="term" value="F:flavin adenine dinucleotide binding"/>
    <property type="evidence" value="ECO:0007669"/>
    <property type="project" value="InterPro"/>
</dbReference>
<dbReference type="Gene3D" id="3.40.50.1220">
    <property type="entry name" value="TPP-binding domain"/>
    <property type="match status" value="1"/>
</dbReference>
<evidence type="ECO:0000259" key="4">
    <source>
        <dbReference type="Pfam" id="PF01012"/>
    </source>
</evidence>
<dbReference type="InterPro" id="IPR001308">
    <property type="entry name" value="ETF_a/FixB"/>
</dbReference>
<feature type="binding site" evidence="2">
    <location>
        <position position="231"/>
    </location>
    <ligand>
        <name>FAD</name>
        <dbReference type="ChEBI" id="CHEBI:57692"/>
    </ligand>
</feature>
<dbReference type="PANTHER" id="PTHR43153">
    <property type="entry name" value="ELECTRON TRANSFER FLAVOPROTEIN ALPHA"/>
    <property type="match status" value="1"/>
</dbReference>
<dbReference type="SUPFAM" id="SSF52402">
    <property type="entry name" value="Adenine nucleotide alpha hydrolases-like"/>
    <property type="match status" value="1"/>
</dbReference>
<dbReference type="RefSeq" id="WP_213147506.1">
    <property type="nucleotide sequence ID" value="NZ_JAGYPE020000075.1"/>
</dbReference>
<protein>
    <submittedName>
        <fullName evidence="5">Electron transfer flavoprotein subunit alpha/FixB family protein</fullName>
    </submittedName>
</protein>
<keyword evidence="2" id="KW-0285">Flavoprotein</keyword>
<keyword evidence="7" id="KW-1185">Reference proteome</keyword>
<comment type="caution">
    <text evidence="5">The sequence shown here is derived from an EMBL/GenBank/DDBJ whole genome shotgun (WGS) entry which is preliminary data.</text>
</comment>
<dbReference type="Pfam" id="PF00766">
    <property type="entry name" value="ETF_alpha"/>
    <property type="match status" value="1"/>
</dbReference>
<dbReference type="PIRSF" id="PIRSF000089">
    <property type="entry name" value="Electra_flavoP_a"/>
    <property type="match status" value="1"/>
</dbReference>
<dbReference type="GO" id="GO:0009055">
    <property type="term" value="F:electron transfer activity"/>
    <property type="evidence" value="ECO:0007669"/>
    <property type="project" value="InterPro"/>
</dbReference>
<dbReference type="AlphaFoldDB" id="A0A942T6Z6"/>
<evidence type="ECO:0000313" key="7">
    <source>
        <dbReference type="Proteomes" id="UP000677265"/>
    </source>
</evidence>
<dbReference type="EMBL" id="JAGYPE020000075">
    <property type="protein sequence ID" value="MCH6269000.1"/>
    <property type="molecule type" value="Genomic_DNA"/>
</dbReference>
<evidence type="ECO:0000259" key="3">
    <source>
        <dbReference type="Pfam" id="PF00766"/>
    </source>
</evidence>
<dbReference type="InterPro" id="IPR029035">
    <property type="entry name" value="DHS-like_NAD/FAD-binding_dom"/>
</dbReference>
<feature type="binding site" evidence="2">
    <location>
        <begin position="256"/>
        <end position="257"/>
    </location>
    <ligand>
        <name>FAD</name>
        <dbReference type="ChEBI" id="CHEBI:57692"/>
    </ligand>
</feature>
<feature type="domain" description="Electron transfer flavoprotein alpha subunit C-terminal" evidence="3">
    <location>
        <begin position="219"/>
        <end position="299"/>
    </location>
</feature>
<evidence type="ECO:0000313" key="6">
    <source>
        <dbReference type="EMBL" id="MCH6269000.1"/>
    </source>
</evidence>
<feature type="binding site" evidence="2">
    <location>
        <begin position="287"/>
        <end position="294"/>
    </location>
    <ligand>
        <name>FAD</name>
        <dbReference type="ChEBI" id="CHEBI:57692"/>
    </ligand>
</feature>
<comment type="cofactor">
    <cofactor evidence="2">
        <name>FAD</name>
        <dbReference type="ChEBI" id="CHEBI:57692"/>
    </cofactor>
    <text evidence="2">Binds 1 FAD per dimer.</text>
</comment>
<dbReference type="InterPro" id="IPR014731">
    <property type="entry name" value="ETF_asu_C"/>
</dbReference>
<name>A0A942T6Z6_9BACI</name>
<dbReference type="InterPro" id="IPR014729">
    <property type="entry name" value="Rossmann-like_a/b/a_fold"/>
</dbReference>
<feature type="binding site" evidence="2">
    <location>
        <position position="308"/>
    </location>
    <ligand>
        <name>FAD</name>
        <dbReference type="ChEBI" id="CHEBI:57692"/>
    </ligand>
</feature>
<dbReference type="EMBL" id="JAGYPE010000009">
    <property type="protein sequence ID" value="MBS4187665.1"/>
    <property type="molecule type" value="Genomic_DNA"/>
</dbReference>
<feature type="domain" description="Electron transfer flavoprotein alpha/beta-subunit N-terminal" evidence="4">
    <location>
        <begin position="16"/>
        <end position="197"/>
    </location>
</feature>
<dbReference type="SUPFAM" id="SSF52467">
    <property type="entry name" value="DHS-like NAD/FAD-binding domain"/>
    <property type="match status" value="1"/>
</dbReference>
<keyword evidence="2" id="KW-0274">FAD</keyword>
<sequence length="358" mass="38701">MPEKTSSIEFAEDSQIWVLAERTGKQWDTITLELLQDAQVLAKKTGWKTLAIVFGKSEMISDQDCHQLAANGADKVLVLQHAEFGKPGSMMGYSQVLLDSMNGQSPRLLLCPSTPLWVEFACRLIGAWDGVIARDAISFKLTPDNKLEVIQSIWQNKGQMTISMSDDHPWCVCLKPGVAGLGKTKPQAKAQILRQDVSKKQTETVQTVELLPPNPSELDLVEAERIVAGGRGIQGVEGFKALEELAFLLEAAVGASRVAVDLGWVPYVRQVGQTGKIVKPRLYIAAGIAGASQHVDGMRDSEVIIAINTDKNANIFKIAHLGIVGDADTIIRGLIAELEAGGTSQAADKRPKAVSLIN</sequence>
<dbReference type="InterPro" id="IPR014730">
    <property type="entry name" value="ETF_a/b_N"/>
</dbReference>
<proteinExistence type="inferred from homology"/>